<protein>
    <submittedName>
        <fullName evidence="2">ATP-dependent DNA helicase PIF1-like</fullName>
    </submittedName>
</protein>
<dbReference type="GeneID" id="127751039"/>
<dbReference type="AlphaFoldDB" id="A0A9C6X5X6"/>
<dbReference type="RefSeq" id="XP_052129901.1">
    <property type="nucleotide sequence ID" value="XM_052273941.1"/>
</dbReference>
<dbReference type="Proteomes" id="UP000504606">
    <property type="component" value="Unplaced"/>
</dbReference>
<dbReference type="Gene3D" id="3.40.50.300">
    <property type="entry name" value="P-loop containing nucleotide triphosphate hydrolases"/>
    <property type="match status" value="1"/>
</dbReference>
<name>A0A9C6X5X6_FRAOC</name>
<evidence type="ECO:0000313" key="1">
    <source>
        <dbReference type="Proteomes" id="UP000504606"/>
    </source>
</evidence>
<dbReference type="CDD" id="cd18809">
    <property type="entry name" value="SF1_C_RecD"/>
    <property type="match status" value="1"/>
</dbReference>
<evidence type="ECO:0000313" key="2">
    <source>
        <dbReference type="RefSeq" id="XP_052129901.1"/>
    </source>
</evidence>
<dbReference type="InterPro" id="IPR051055">
    <property type="entry name" value="PIF1_helicase"/>
</dbReference>
<dbReference type="InterPro" id="IPR027417">
    <property type="entry name" value="P-loop_NTPase"/>
</dbReference>
<proteinExistence type="predicted"/>
<dbReference type="PANTHER" id="PTHR47642:SF3">
    <property type="entry name" value="ATP-DEPENDENT DNA HELICASE"/>
    <property type="match status" value="1"/>
</dbReference>
<keyword evidence="1" id="KW-1185">Reference proteome</keyword>
<sequence>MGSFENNISEGVVTKQDYEILKTRMKGAVANYNDFDDALHLFATKEVRNFNISKLAELRDNNNALVPVLKVEARTNCVKAKIASTDEAQGLEQNLYLARGCNIMLRTNLWLAKGLVNGAMGSDVVPVPTMLSSWTNRHNESLSRIQFPISLSYACSIHKSQGLTLSKAVVHIGEKEFALGLTYVAMSRVTDLL</sequence>
<reference evidence="2" key="1">
    <citation type="submission" date="2025-08" db="UniProtKB">
        <authorList>
            <consortium name="RefSeq"/>
        </authorList>
    </citation>
    <scope>IDENTIFICATION</scope>
    <source>
        <tissue evidence="2">Whole organism</tissue>
    </source>
</reference>
<dbReference type="OrthoDB" id="416437at2759"/>
<organism evidence="1 2">
    <name type="scientific">Frankliniella occidentalis</name>
    <name type="common">Western flower thrips</name>
    <name type="synonym">Euthrips occidentalis</name>
    <dbReference type="NCBI Taxonomy" id="133901"/>
    <lineage>
        <taxon>Eukaryota</taxon>
        <taxon>Metazoa</taxon>
        <taxon>Ecdysozoa</taxon>
        <taxon>Arthropoda</taxon>
        <taxon>Hexapoda</taxon>
        <taxon>Insecta</taxon>
        <taxon>Pterygota</taxon>
        <taxon>Neoptera</taxon>
        <taxon>Paraneoptera</taxon>
        <taxon>Thysanoptera</taxon>
        <taxon>Terebrantia</taxon>
        <taxon>Thripoidea</taxon>
        <taxon>Thripidae</taxon>
        <taxon>Frankliniella</taxon>
    </lineage>
</organism>
<gene>
    <name evidence="2" type="primary">LOC127751039</name>
</gene>
<dbReference type="KEGG" id="foc:127751039"/>
<dbReference type="PANTHER" id="PTHR47642">
    <property type="entry name" value="ATP-DEPENDENT DNA HELICASE"/>
    <property type="match status" value="1"/>
</dbReference>
<accession>A0A9C6X5X6</accession>
<dbReference type="SUPFAM" id="SSF52540">
    <property type="entry name" value="P-loop containing nucleoside triphosphate hydrolases"/>
    <property type="match status" value="1"/>
</dbReference>